<dbReference type="GO" id="GO:0008202">
    <property type="term" value="P:steroid metabolic process"/>
    <property type="evidence" value="ECO:0007669"/>
    <property type="project" value="TreeGrafter"/>
</dbReference>
<dbReference type="PROSITE" id="PS00061">
    <property type="entry name" value="ADH_SHORT"/>
    <property type="match status" value="1"/>
</dbReference>
<evidence type="ECO:0000313" key="4">
    <source>
        <dbReference type="EMBL" id="KAK0054715.1"/>
    </source>
</evidence>
<reference evidence="4" key="1">
    <citation type="journal article" date="2023" name="PLoS Negl. Trop. Dis.">
        <title>A genome sequence for Biomphalaria pfeifferi, the major vector snail for the human-infecting parasite Schistosoma mansoni.</title>
        <authorList>
            <person name="Bu L."/>
            <person name="Lu L."/>
            <person name="Laidemitt M.R."/>
            <person name="Zhang S.M."/>
            <person name="Mutuku M."/>
            <person name="Mkoji G."/>
            <person name="Steinauer M."/>
            <person name="Loker E.S."/>
        </authorList>
    </citation>
    <scope>NUCLEOTIDE SEQUENCE</scope>
    <source>
        <strain evidence="4">KasaAsao</strain>
    </source>
</reference>
<keyword evidence="3" id="KW-0812">Transmembrane</keyword>
<dbReference type="InterPro" id="IPR002347">
    <property type="entry name" value="SDR_fam"/>
</dbReference>
<dbReference type="Proteomes" id="UP001233172">
    <property type="component" value="Unassembled WGS sequence"/>
</dbReference>
<feature type="transmembrane region" description="Helical" evidence="3">
    <location>
        <begin position="45"/>
        <end position="65"/>
    </location>
</feature>
<evidence type="ECO:0000256" key="1">
    <source>
        <dbReference type="ARBA" id="ARBA00023002"/>
    </source>
</evidence>
<accession>A0AAD8BHK8</accession>
<keyword evidence="3" id="KW-1133">Transmembrane helix</keyword>
<dbReference type="PRINTS" id="PR00080">
    <property type="entry name" value="SDRFAMILY"/>
</dbReference>
<organism evidence="4 5">
    <name type="scientific">Biomphalaria pfeifferi</name>
    <name type="common">Bloodfluke planorb</name>
    <name type="synonym">Freshwater snail</name>
    <dbReference type="NCBI Taxonomy" id="112525"/>
    <lineage>
        <taxon>Eukaryota</taxon>
        <taxon>Metazoa</taxon>
        <taxon>Spiralia</taxon>
        <taxon>Lophotrochozoa</taxon>
        <taxon>Mollusca</taxon>
        <taxon>Gastropoda</taxon>
        <taxon>Heterobranchia</taxon>
        <taxon>Euthyneura</taxon>
        <taxon>Panpulmonata</taxon>
        <taxon>Hygrophila</taxon>
        <taxon>Lymnaeoidea</taxon>
        <taxon>Planorbidae</taxon>
        <taxon>Biomphalaria</taxon>
    </lineage>
</organism>
<protein>
    <submittedName>
        <fullName evidence="4">Retinol dehydrogenase 7</fullName>
    </submittedName>
</protein>
<sequence>MEIDIQDEINKDDIVFYSVLYSTVTLAFAIAVVSKFFTNEFRFGFRSFLTLIILFLGEPLCQFLVKGPQGLLLFSVGCLIIYSILPANHLPADKKSVLITGCDSGFGNALALKLDSLGMQVFAGCLDEQGAGAKDLKSKCSDRLKLLCLDVTKPKDIEAAASLIKSTVGDEGLWGLVNNAGVWYFADLEITSDQILQKVMDVNLFGAIRLTKAVLPLIKQAHGRIINVSSLLGRISLEGNGAYSMSKHALVAFSNTLRLEMKTWEVDVSIVEPIAYYTGNMQGAALMERKEELWDSLNEETKKIYNKAYLDDAYSHLDSSFQKYSKDLSPVIRCMRSALLSKRPKERYPCDTGAEILFFLCPLLPVWLADCFSNSICVLPRRLRLNAYCEGK</sequence>
<evidence type="ECO:0000256" key="2">
    <source>
        <dbReference type="RuleBase" id="RU000363"/>
    </source>
</evidence>
<keyword evidence="1" id="KW-0560">Oxidoreductase</keyword>
<comment type="caution">
    <text evidence="4">The sequence shown here is derived from an EMBL/GenBank/DDBJ whole genome shotgun (WGS) entry which is preliminary data.</text>
</comment>
<proteinExistence type="inferred from homology"/>
<dbReference type="Gene3D" id="3.40.50.720">
    <property type="entry name" value="NAD(P)-binding Rossmann-like Domain"/>
    <property type="match status" value="1"/>
</dbReference>
<evidence type="ECO:0000256" key="3">
    <source>
        <dbReference type="SAM" id="Phobius"/>
    </source>
</evidence>
<dbReference type="AlphaFoldDB" id="A0AAD8BHK8"/>
<feature type="transmembrane region" description="Helical" evidence="3">
    <location>
        <begin position="71"/>
        <end position="90"/>
    </location>
</feature>
<dbReference type="EMBL" id="JASAOG010000075">
    <property type="protein sequence ID" value="KAK0054715.1"/>
    <property type="molecule type" value="Genomic_DNA"/>
</dbReference>
<dbReference type="PRINTS" id="PR00081">
    <property type="entry name" value="GDHRDH"/>
</dbReference>
<dbReference type="PANTHER" id="PTHR43313:SF43">
    <property type="entry name" value="D-BETA-HYDROXYBUTYRATE DEHYDROGENASE, MITOCHONDRIAL"/>
    <property type="match status" value="1"/>
</dbReference>
<keyword evidence="3" id="KW-0472">Membrane</keyword>
<dbReference type="InterPro" id="IPR036291">
    <property type="entry name" value="NAD(P)-bd_dom_sf"/>
</dbReference>
<feature type="transmembrane region" description="Helical" evidence="3">
    <location>
        <begin position="14"/>
        <end position="33"/>
    </location>
</feature>
<evidence type="ECO:0000313" key="5">
    <source>
        <dbReference type="Proteomes" id="UP001233172"/>
    </source>
</evidence>
<reference evidence="4" key="2">
    <citation type="submission" date="2023-04" db="EMBL/GenBank/DDBJ databases">
        <authorList>
            <person name="Bu L."/>
            <person name="Lu L."/>
            <person name="Laidemitt M.R."/>
            <person name="Zhang S.M."/>
            <person name="Mutuku M."/>
            <person name="Mkoji G."/>
            <person name="Steinauer M."/>
            <person name="Loker E.S."/>
        </authorList>
    </citation>
    <scope>NUCLEOTIDE SEQUENCE</scope>
    <source>
        <strain evidence="4">KasaAsao</strain>
        <tissue evidence="4">Whole Snail</tissue>
    </source>
</reference>
<dbReference type="InterPro" id="IPR020904">
    <property type="entry name" value="Sc_DH/Rdtase_CS"/>
</dbReference>
<keyword evidence="5" id="KW-1185">Reference proteome</keyword>
<dbReference type="PANTHER" id="PTHR43313">
    <property type="entry name" value="SHORT-CHAIN DEHYDROGENASE/REDUCTASE FAMILY 9C"/>
    <property type="match status" value="1"/>
</dbReference>
<dbReference type="Pfam" id="PF00106">
    <property type="entry name" value="adh_short"/>
    <property type="match status" value="1"/>
</dbReference>
<dbReference type="GO" id="GO:0016491">
    <property type="term" value="F:oxidoreductase activity"/>
    <property type="evidence" value="ECO:0007669"/>
    <property type="project" value="UniProtKB-KW"/>
</dbReference>
<dbReference type="SUPFAM" id="SSF51735">
    <property type="entry name" value="NAD(P)-binding Rossmann-fold domains"/>
    <property type="match status" value="1"/>
</dbReference>
<name>A0AAD8BHK8_BIOPF</name>
<comment type="similarity">
    <text evidence="2">Belongs to the short-chain dehydrogenases/reductases (SDR) family.</text>
</comment>
<gene>
    <name evidence="4" type="ORF">Bpfe_015812</name>
</gene>